<name>A0A0E9UP89_ANGAN</name>
<reference evidence="1" key="1">
    <citation type="submission" date="2014-11" db="EMBL/GenBank/DDBJ databases">
        <authorList>
            <person name="Amaro Gonzalez C."/>
        </authorList>
    </citation>
    <scope>NUCLEOTIDE SEQUENCE</scope>
</reference>
<reference evidence="1" key="2">
    <citation type="journal article" date="2015" name="Fish Shellfish Immunol.">
        <title>Early steps in the European eel (Anguilla anguilla)-Vibrio vulnificus interaction in the gills: Role of the RtxA13 toxin.</title>
        <authorList>
            <person name="Callol A."/>
            <person name="Pajuelo D."/>
            <person name="Ebbesson L."/>
            <person name="Teles M."/>
            <person name="MacKenzie S."/>
            <person name="Amaro C."/>
        </authorList>
    </citation>
    <scope>NUCLEOTIDE SEQUENCE</scope>
</reference>
<proteinExistence type="predicted"/>
<dbReference type="AlphaFoldDB" id="A0A0E9UP89"/>
<organism evidence="1">
    <name type="scientific">Anguilla anguilla</name>
    <name type="common">European freshwater eel</name>
    <name type="synonym">Muraena anguilla</name>
    <dbReference type="NCBI Taxonomy" id="7936"/>
    <lineage>
        <taxon>Eukaryota</taxon>
        <taxon>Metazoa</taxon>
        <taxon>Chordata</taxon>
        <taxon>Craniata</taxon>
        <taxon>Vertebrata</taxon>
        <taxon>Euteleostomi</taxon>
        <taxon>Actinopterygii</taxon>
        <taxon>Neopterygii</taxon>
        <taxon>Teleostei</taxon>
        <taxon>Anguilliformes</taxon>
        <taxon>Anguillidae</taxon>
        <taxon>Anguilla</taxon>
    </lineage>
</organism>
<evidence type="ECO:0000313" key="1">
    <source>
        <dbReference type="EMBL" id="JAH67612.1"/>
    </source>
</evidence>
<accession>A0A0E9UP89</accession>
<sequence>MRNLSALCCVLVECCCIVLYYRKHSLNLQRISLPVTG</sequence>
<dbReference type="EMBL" id="GBXM01040965">
    <property type="protein sequence ID" value="JAH67612.1"/>
    <property type="molecule type" value="Transcribed_RNA"/>
</dbReference>
<protein>
    <submittedName>
        <fullName evidence="1">Uncharacterized protein</fullName>
    </submittedName>
</protein>